<dbReference type="OrthoDB" id="8857406at2"/>
<accession>A0A4P7LU19</accession>
<evidence type="ECO:0000256" key="1">
    <source>
        <dbReference type="SAM" id="MobiDB-lite"/>
    </source>
</evidence>
<keyword evidence="2" id="KW-0614">Plasmid</keyword>
<sequence>MTIRPDPPDPVRGEPALPPDLVKREPKLDPATGGALYAIAADGNAGIRDANACIDIYSEVRRQLSAVP</sequence>
<name>A0A4P7LU19_9BURK</name>
<gene>
    <name evidence="2" type="ORF">E0W60_34220</name>
</gene>
<geneLocation type="plasmid" evidence="2">
    <name>unnamed3</name>
</geneLocation>
<dbReference type="RefSeq" id="WP_135707282.1">
    <property type="nucleotide sequence ID" value="NZ_CP038638.1"/>
</dbReference>
<dbReference type="Proteomes" id="UP000295294">
    <property type="component" value="Plasmid unnamed3"/>
</dbReference>
<organism evidence="2 3">
    <name type="scientific">Cupriavidus oxalaticus</name>
    <dbReference type="NCBI Taxonomy" id="96344"/>
    <lineage>
        <taxon>Bacteria</taxon>
        <taxon>Pseudomonadati</taxon>
        <taxon>Pseudomonadota</taxon>
        <taxon>Betaproteobacteria</taxon>
        <taxon>Burkholderiales</taxon>
        <taxon>Burkholderiaceae</taxon>
        <taxon>Cupriavidus</taxon>
    </lineage>
</organism>
<evidence type="ECO:0000313" key="2">
    <source>
        <dbReference type="EMBL" id="QBY56117.1"/>
    </source>
</evidence>
<feature type="region of interest" description="Disordered" evidence="1">
    <location>
        <begin position="1"/>
        <end position="28"/>
    </location>
</feature>
<dbReference type="AlphaFoldDB" id="A0A4P7LU19"/>
<protein>
    <submittedName>
        <fullName evidence="2">Uncharacterized protein</fullName>
    </submittedName>
</protein>
<dbReference type="KEGG" id="cox:E0W60_34220"/>
<evidence type="ECO:0000313" key="3">
    <source>
        <dbReference type="Proteomes" id="UP000295294"/>
    </source>
</evidence>
<feature type="compositionally biased region" description="Basic and acidic residues" evidence="1">
    <location>
        <begin position="1"/>
        <end position="12"/>
    </location>
</feature>
<dbReference type="EMBL" id="CP038638">
    <property type="protein sequence ID" value="QBY56117.1"/>
    <property type="molecule type" value="Genomic_DNA"/>
</dbReference>
<proteinExistence type="predicted"/>
<reference evidence="2 3" key="1">
    <citation type="submission" date="2019-03" db="EMBL/GenBank/DDBJ databases">
        <title>Efficiently degradation of phenoxyalkanoic acid herbicides by Cupriavidus oxalaticus strain X32.</title>
        <authorList>
            <person name="Sheng X."/>
        </authorList>
    </citation>
    <scope>NUCLEOTIDE SEQUENCE [LARGE SCALE GENOMIC DNA]</scope>
    <source>
        <strain evidence="2 3">X32</strain>
        <plasmid evidence="2 3">unnamed3</plasmid>
    </source>
</reference>